<gene>
    <name evidence="1" type="ORF">DME_LOCUS10003</name>
</gene>
<dbReference type="GO" id="GO:0006890">
    <property type="term" value="P:retrograde vesicle-mediated transport, Golgi to endoplasmic reticulum"/>
    <property type="evidence" value="ECO:0007669"/>
    <property type="project" value="InterPro"/>
</dbReference>
<dbReference type="GO" id="GO:0070939">
    <property type="term" value="C:Dsl1/NZR complex"/>
    <property type="evidence" value="ECO:0007669"/>
    <property type="project" value="InterPro"/>
</dbReference>
<evidence type="ECO:0000313" key="3">
    <source>
        <dbReference type="Proteomes" id="UP000274756"/>
    </source>
</evidence>
<dbReference type="STRING" id="318479.A0A0N4UIK1"/>
<dbReference type="PANTHER" id="PTHR13520">
    <property type="entry name" value="RAD50-INTERACTING PROTEIN 1 RINT-1"/>
    <property type="match status" value="1"/>
</dbReference>
<reference evidence="1 3" key="2">
    <citation type="submission" date="2018-11" db="EMBL/GenBank/DDBJ databases">
        <authorList>
            <consortium name="Pathogen Informatics"/>
        </authorList>
    </citation>
    <scope>NUCLEOTIDE SEQUENCE [LARGE SCALE GENOMIC DNA]</scope>
</reference>
<dbReference type="InterPro" id="IPR007528">
    <property type="entry name" value="RINT1_Tip20"/>
</dbReference>
<dbReference type="OrthoDB" id="5840912at2759"/>
<sequence length="170" mass="18920">FSVESTKASEISPSFFPFLLEVRKLLSKISSAISPDSAALLYRLINQKIAECFLEIISSTSFNCNGASQMLFDISSSLIPLLNSFYNDGLHNLKALDEPKFNGVITSLRLLSLPKAISLLLFDELKRIPNEMAPSVLAPHNICAMSRDNALNLLKQRCDLNLETDLKITW</sequence>
<evidence type="ECO:0000313" key="4">
    <source>
        <dbReference type="WBParaSite" id="DME_0000743401-mRNA-1"/>
    </source>
</evidence>
<dbReference type="GO" id="GO:0006888">
    <property type="term" value="P:endoplasmic reticulum to Golgi vesicle-mediated transport"/>
    <property type="evidence" value="ECO:0007669"/>
    <property type="project" value="InterPro"/>
</dbReference>
<evidence type="ECO:0000313" key="2">
    <source>
        <dbReference type="Proteomes" id="UP000038040"/>
    </source>
</evidence>
<dbReference type="PANTHER" id="PTHR13520:SF0">
    <property type="entry name" value="RAD50-INTERACTING PROTEIN 1"/>
    <property type="match status" value="1"/>
</dbReference>
<dbReference type="AlphaFoldDB" id="A0A0N4UIK1"/>
<dbReference type="PROSITE" id="PS51386">
    <property type="entry name" value="RINT1_TIP20"/>
    <property type="match status" value="1"/>
</dbReference>
<organism evidence="2 4">
    <name type="scientific">Dracunculus medinensis</name>
    <name type="common">Guinea worm</name>
    <dbReference type="NCBI Taxonomy" id="318479"/>
    <lineage>
        <taxon>Eukaryota</taxon>
        <taxon>Metazoa</taxon>
        <taxon>Ecdysozoa</taxon>
        <taxon>Nematoda</taxon>
        <taxon>Chromadorea</taxon>
        <taxon>Rhabditida</taxon>
        <taxon>Spirurina</taxon>
        <taxon>Dracunculoidea</taxon>
        <taxon>Dracunculidae</taxon>
        <taxon>Dracunculus</taxon>
    </lineage>
</organism>
<evidence type="ECO:0000313" key="1">
    <source>
        <dbReference type="EMBL" id="VDN60030.1"/>
    </source>
</evidence>
<proteinExistence type="predicted"/>
<accession>A0A0N4UIK1</accession>
<name>A0A0N4UIK1_DRAME</name>
<dbReference type="GO" id="GO:0060628">
    <property type="term" value="P:regulation of ER to Golgi vesicle-mediated transport"/>
    <property type="evidence" value="ECO:0007669"/>
    <property type="project" value="TreeGrafter"/>
</dbReference>
<reference evidence="4" key="1">
    <citation type="submission" date="2017-02" db="UniProtKB">
        <authorList>
            <consortium name="WormBaseParasite"/>
        </authorList>
    </citation>
    <scope>IDENTIFICATION</scope>
</reference>
<dbReference type="Proteomes" id="UP000274756">
    <property type="component" value="Unassembled WGS sequence"/>
</dbReference>
<dbReference type="EMBL" id="UYYG01001199">
    <property type="protein sequence ID" value="VDN60030.1"/>
    <property type="molecule type" value="Genomic_DNA"/>
</dbReference>
<dbReference type="WBParaSite" id="DME_0000743401-mRNA-1">
    <property type="protein sequence ID" value="DME_0000743401-mRNA-1"/>
    <property type="gene ID" value="DME_0000743401"/>
</dbReference>
<dbReference type="Proteomes" id="UP000038040">
    <property type="component" value="Unplaced"/>
</dbReference>
<dbReference type="Pfam" id="PF04437">
    <property type="entry name" value="RINT1_TIP1"/>
    <property type="match status" value="1"/>
</dbReference>
<protein>
    <submittedName>
        <fullName evidence="4">Conserved oligomeric Golgi complex subunit 1</fullName>
    </submittedName>
</protein>
<keyword evidence="3" id="KW-1185">Reference proteome</keyword>